<dbReference type="RefSeq" id="XP_060289923.1">
    <property type="nucleotide sequence ID" value="XM_060446132.1"/>
</dbReference>
<evidence type="ECO:0008006" key="3">
    <source>
        <dbReference type="Google" id="ProtNLM"/>
    </source>
</evidence>
<dbReference type="SUPFAM" id="SSF56112">
    <property type="entry name" value="Protein kinase-like (PK-like)"/>
    <property type="match status" value="1"/>
</dbReference>
<organism evidence="1 2">
    <name type="scientific">Lasiosphaeria miniovina</name>
    <dbReference type="NCBI Taxonomy" id="1954250"/>
    <lineage>
        <taxon>Eukaryota</taxon>
        <taxon>Fungi</taxon>
        <taxon>Dikarya</taxon>
        <taxon>Ascomycota</taxon>
        <taxon>Pezizomycotina</taxon>
        <taxon>Sordariomycetes</taxon>
        <taxon>Sordariomycetidae</taxon>
        <taxon>Sordariales</taxon>
        <taxon>Lasiosphaeriaceae</taxon>
        <taxon>Lasiosphaeria</taxon>
    </lineage>
</organism>
<name>A0AA39ZSX4_9PEZI</name>
<reference evidence="1" key="1">
    <citation type="submission" date="2023-06" db="EMBL/GenBank/DDBJ databases">
        <title>Genome-scale phylogeny and comparative genomics of the fungal order Sordariales.</title>
        <authorList>
            <consortium name="Lawrence Berkeley National Laboratory"/>
            <person name="Hensen N."/>
            <person name="Bonometti L."/>
            <person name="Westerberg I."/>
            <person name="Brannstrom I.O."/>
            <person name="Guillou S."/>
            <person name="Cros-Aarteil S."/>
            <person name="Calhoun S."/>
            <person name="Haridas S."/>
            <person name="Kuo A."/>
            <person name="Mondo S."/>
            <person name="Pangilinan J."/>
            <person name="Riley R."/>
            <person name="LaButti K."/>
            <person name="Andreopoulos B."/>
            <person name="Lipzen A."/>
            <person name="Chen C."/>
            <person name="Yanf M."/>
            <person name="Daum C."/>
            <person name="Ng V."/>
            <person name="Clum A."/>
            <person name="Steindorff A."/>
            <person name="Ohm R."/>
            <person name="Martin F."/>
            <person name="Silar P."/>
            <person name="Natvig D."/>
            <person name="Lalanne C."/>
            <person name="Gautier V."/>
            <person name="Ament-velasquez S.L."/>
            <person name="Kruys A."/>
            <person name="Hutchinson M.I."/>
            <person name="Powell A.J."/>
            <person name="Barry K."/>
            <person name="Miller A.N."/>
            <person name="Grigoriev I.V."/>
            <person name="Debuchy R."/>
            <person name="Gladieux P."/>
            <person name="Thoren M.H."/>
            <person name="Johannesson H."/>
        </authorList>
    </citation>
    <scope>NUCLEOTIDE SEQUENCE</scope>
    <source>
        <strain evidence="1">SMH2392-1A</strain>
    </source>
</reference>
<sequence>MVAAASHLPTSAVGPMLSNTTRKLVCSGSVGYLSHHPISASELCLRVRDRLSRNLDDGCEWLDKYGMFGATGVLFKLTDPTYGYSFVVKGVQRADASTLTDEAWIYSHCLDLQGIRIPVYLGNIELVYHYPLRSAAAVTHMMLLSWAGTTLCHRPPPAGVDVEAEVDAAVKALHRYGVEHDNIRNANLTWNDETKGIMVIDFHLSFVYAAPKKARVVEERDMTGGVYNVCIV</sequence>
<keyword evidence="2" id="KW-1185">Reference proteome</keyword>
<accession>A0AA39ZSX4</accession>
<comment type="caution">
    <text evidence="1">The sequence shown here is derived from an EMBL/GenBank/DDBJ whole genome shotgun (WGS) entry which is preliminary data.</text>
</comment>
<proteinExistence type="predicted"/>
<gene>
    <name evidence="1" type="ORF">B0T26DRAFT_756642</name>
</gene>
<dbReference type="Proteomes" id="UP001172101">
    <property type="component" value="Unassembled WGS sequence"/>
</dbReference>
<dbReference type="EMBL" id="JAUIRO010000008">
    <property type="protein sequence ID" value="KAK0703064.1"/>
    <property type="molecule type" value="Genomic_DNA"/>
</dbReference>
<protein>
    <recommendedName>
        <fullName evidence="3">Protein kinase domain-containing protein</fullName>
    </recommendedName>
</protein>
<dbReference type="AlphaFoldDB" id="A0AA39ZSX4"/>
<evidence type="ECO:0000313" key="1">
    <source>
        <dbReference type="EMBL" id="KAK0703064.1"/>
    </source>
</evidence>
<dbReference type="InterPro" id="IPR011009">
    <property type="entry name" value="Kinase-like_dom_sf"/>
</dbReference>
<evidence type="ECO:0000313" key="2">
    <source>
        <dbReference type="Proteomes" id="UP001172101"/>
    </source>
</evidence>
<dbReference type="GeneID" id="85329402"/>